<dbReference type="InterPro" id="IPR002110">
    <property type="entry name" value="Ankyrin_rpt"/>
</dbReference>
<reference evidence="4 5" key="1">
    <citation type="journal article" date="2017" name="Curr. Biol.">
        <title>The Evolution of Venom by Co-option of Single-Copy Genes.</title>
        <authorList>
            <person name="Martinson E.O."/>
            <person name="Mrinalini"/>
            <person name="Kelkar Y.D."/>
            <person name="Chang C.H."/>
            <person name="Werren J.H."/>
        </authorList>
    </citation>
    <scope>NUCLEOTIDE SEQUENCE [LARGE SCALE GENOMIC DNA]</scope>
    <source>
        <strain evidence="4 5">Alberta</strain>
        <tissue evidence="4">Whole body</tissue>
    </source>
</reference>
<dbReference type="STRING" id="543379.A0A232EGU2"/>
<protein>
    <recommendedName>
        <fullName evidence="6">SOCS box domain-containing protein</fullName>
    </recommendedName>
</protein>
<keyword evidence="1" id="KW-0677">Repeat</keyword>
<dbReference type="PANTHER" id="PTHR24189">
    <property type="entry name" value="MYOTROPHIN"/>
    <property type="match status" value="1"/>
</dbReference>
<dbReference type="SUPFAM" id="SSF48403">
    <property type="entry name" value="Ankyrin repeat"/>
    <property type="match status" value="2"/>
</dbReference>
<dbReference type="InterPro" id="IPR036770">
    <property type="entry name" value="Ankyrin_rpt-contain_sf"/>
</dbReference>
<proteinExistence type="predicted"/>
<name>A0A232EGU2_9HYME</name>
<evidence type="ECO:0000256" key="1">
    <source>
        <dbReference type="ARBA" id="ARBA00022737"/>
    </source>
</evidence>
<evidence type="ECO:0008006" key="6">
    <source>
        <dbReference type="Google" id="ProtNLM"/>
    </source>
</evidence>
<evidence type="ECO:0000256" key="3">
    <source>
        <dbReference type="SAM" id="SignalP"/>
    </source>
</evidence>
<feature type="chain" id="PRO_5012556699" description="SOCS box domain-containing protein" evidence="3">
    <location>
        <begin position="26"/>
        <end position="664"/>
    </location>
</feature>
<evidence type="ECO:0000313" key="4">
    <source>
        <dbReference type="EMBL" id="OXU17565.1"/>
    </source>
</evidence>
<dbReference type="SMART" id="SM00248">
    <property type="entry name" value="ANK"/>
    <property type="match status" value="9"/>
</dbReference>
<dbReference type="GO" id="GO:0005737">
    <property type="term" value="C:cytoplasm"/>
    <property type="evidence" value="ECO:0007669"/>
    <property type="project" value="TreeGrafter"/>
</dbReference>
<gene>
    <name evidence="4" type="ORF">TSAR_005804</name>
</gene>
<dbReference type="GO" id="GO:0005634">
    <property type="term" value="C:nucleus"/>
    <property type="evidence" value="ECO:0007669"/>
    <property type="project" value="TreeGrafter"/>
</dbReference>
<keyword evidence="5" id="KW-1185">Reference proteome</keyword>
<dbReference type="PANTHER" id="PTHR24189:SF50">
    <property type="entry name" value="ANKYRIN REPEAT AND SOCS BOX PROTEIN 2"/>
    <property type="match status" value="1"/>
</dbReference>
<dbReference type="EMBL" id="NNAY01004682">
    <property type="protein sequence ID" value="OXU17565.1"/>
    <property type="molecule type" value="Genomic_DNA"/>
</dbReference>
<feature type="signal peptide" evidence="3">
    <location>
        <begin position="1"/>
        <end position="25"/>
    </location>
</feature>
<keyword evidence="3" id="KW-0732">Signal</keyword>
<dbReference type="AlphaFoldDB" id="A0A232EGU2"/>
<dbReference type="InterPro" id="IPR050745">
    <property type="entry name" value="Multifunctional_regulatory"/>
</dbReference>
<dbReference type="Gene3D" id="1.25.40.20">
    <property type="entry name" value="Ankyrin repeat-containing domain"/>
    <property type="match status" value="2"/>
</dbReference>
<comment type="caution">
    <text evidence="4">The sequence shown here is derived from an EMBL/GenBank/DDBJ whole genome shotgun (WGS) entry which is preliminary data.</text>
</comment>
<accession>A0A232EGU2</accession>
<keyword evidence="2" id="KW-0040">ANK repeat</keyword>
<evidence type="ECO:0000313" key="5">
    <source>
        <dbReference type="Proteomes" id="UP000215335"/>
    </source>
</evidence>
<evidence type="ECO:0000256" key="2">
    <source>
        <dbReference type="ARBA" id="ARBA00023043"/>
    </source>
</evidence>
<sequence>MIAVHFWRWINKVLIILLRVTPNRNERILDLKIKLGRACEREARHLIYKWSLIMQPVEVTSIMRQALLSDKPFIIEAFLKYYPRLEETSLDMVLTLAIQDHHEELVKRILQLPIDWLIRCEKKQGVAILYRGIDIFTQLINKGASKYLLMYAGHELLERAMECENLDYLRLLLEADVNVNAKNTFGSTALIYAVDRGDMPNEARNIGIVIKLYAKNSSISEYLLEKTAIASHPYSGKNVELLLKKGCPIVGAIVHHNNEALRILIKRKCLTHSSNIGTIQAVEMILETGEYDINEVSSFNETALTWTFKIDVCRKMEVLLQLGASLYPINKNVNFIYNEPLPWNTPKIFIPLLPREKVENQNINIEDELTLKECYPTLYDKYEKACLEWQRNSRQNLIAETWIPFIFSGYRRKLTIIITKIISREGRKARILIVILAPKIRPSEMREIIEGLVESSDLETVKLYTCHISAIHSALTAKRLDILEKLFELGATLDKYIVWNYLSLRQAMRYKDKTFLSLLLEKGISVNSSNRMGSTVLGDAIAWEDQEAVEILLKAGANIRKFQYVGQAVNGSSEIFELLINHAKKLGMPISSQQLLLERSASAPYIDSLENVQLLLDEGVPVNSRSRDERYAIETAILQENDHTLQLLLYDGADVEIATRSGEG</sequence>
<dbReference type="Proteomes" id="UP000215335">
    <property type="component" value="Unassembled WGS sequence"/>
</dbReference>
<organism evidence="4 5">
    <name type="scientific">Trichomalopsis sarcophagae</name>
    <dbReference type="NCBI Taxonomy" id="543379"/>
    <lineage>
        <taxon>Eukaryota</taxon>
        <taxon>Metazoa</taxon>
        <taxon>Ecdysozoa</taxon>
        <taxon>Arthropoda</taxon>
        <taxon>Hexapoda</taxon>
        <taxon>Insecta</taxon>
        <taxon>Pterygota</taxon>
        <taxon>Neoptera</taxon>
        <taxon>Endopterygota</taxon>
        <taxon>Hymenoptera</taxon>
        <taxon>Apocrita</taxon>
        <taxon>Proctotrupomorpha</taxon>
        <taxon>Chalcidoidea</taxon>
        <taxon>Pteromalidae</taxon>
        <taxon>Pteromalinae</taxon>
        <taxon>Trichomalopsis</taxon>
    </lineage>
</organism>